<feature type="domain" description="HTH deoR-type" evidence="4">
    <location>
        <begin position="208"/>
        <end position="263"/>
    </location>
</feature>
<keyword evidence="2" id="KW-0804">Transcription</keyword>
<dbReference type="InterPro" id="IPR001034">
    <property type="entry name" value="DeoR_HTH"/>
</dbReference>
<dbReference type="GO" id="GO:0003700">
    <property type="term" value="F:DNA-binding transcription factor activity"/>
    <property type="evidence" value="ECO:0007669"/>
    <property type="project" value="InterPro"/>
</dbReference>
<comment type="caution">
    <text evidence="5">The sequence shown here is derived from an EMBL/GenBank/DDBJ whole genome shotgun (WGS) entry which is preliminary data.</text>
</comment>
<gene>
    <name evidence="5" type="ORF">GJG86_15180</name>
</gene>
<dbReference type="Pfam" id="PF13280">
    <property type="entry name" value="WYL"/>
    <property type="match status" value="1"/>
</dbReference>
<dbReference type="InterPro" id="IPR036388">
    <property type="entry name" value="WH-like_DNA-bd_sf"/>
</dbReference>
<evidence type="ECO:0000256" key="1">
    <source>
        <dbReference type="ARBA" id="ARBA00023015"/>
    </source>
</evidence>
<evidence type="ECO:0000313" key="5">
    <source>
        <dbReference type="EMBL" id="MRX83823.1"/>
    </source>
</evidence>
<keyword evidence="1" id="KW-0805">Transcription regulation</keyword>
<sequence length="501" mass="55081">MTFPAARQPSEHTDEPCRRVRMRPRRAARQLTRDYARQNRVFGSRFPSPTGSRAASAWRSSTKRLVAISPCRKKAQPVCQNSDSATCRNAIWCAPGIRFPFPASLSPSEPLQDSRRRCRRSIGHYAPNGESEQMFHVKHSAAGMVSWKRMHEARSKELGGYGQGVLGAVRLPARSRDEDARRRGRRGCRMGGDAGCRTRGAAGLSAMRMERLIGIMCVLADTQRTTIGALAERFEVSTRTIARDLDALGQAGVPLVTFPGAGGGVGVVEGFKVRRDLLSTHDAAALYAALDGLRSVDGDQAVTQLIARLVPGADANPRPAAGGPIALDLSSWFADGVVQEKLALLLDAVRGRRCARIEYVARSGRGTRVVEPMRLVYKQSSWYLHAFCREREAFRLFKLKRIAALDVLAETFEPRDAPPLALSAPNAPLLLPPDEDAPGTVLVELDYDAANEFTLAETIDARFLERDPDEAVGVARFRTDDVAWARRLAGWLGDLVRFREP</sequence>
<dbReference type="Proteomes" id="UP000438093">
    <property type="component" value="Unassembled WGS sequence"/>
</dbReference>
<dbReference type="AlphaFoldDB" id="A0A6N7RR32"/>
<evidence type="ECO:0000256" key="3">
    <source>
        <dbReference type="SAM" id="MobiDB-lite"/>
    </source>
</evidence>
<feature type="region of interest" description="Disordered" evidence="3">
    <location>
        <begin position="1"/>
        <end position="20"/>
    </location>
</feature>
<dbReference type="InterPro" id="IPR051534">
    <property type="entry name" value="CBASS_pafABC_assoc_protein"/>
</dbReference>
<evidence type="ECO:0000313" key="6">
    <source>
        <dbReference type="Proteomes" id="UP000438093"/>
    </source>
</evidence>
<feature type="compositionally biased region" description="Basic and acidic residues" evidence="3">
    <location>
        <begin position="9"/>
        <end position="18"/>
    </location>
</feature>
<dbReference type="Pfam" id="PF08279">
    <property type="entry name" value="HTH_11"/>
    <property type="match status" value="1"/>
</dbReference>
<dbReference type="EMBL" id="VTFY01000016">
    <property type="protein sequence ID" value="MRX83823.1"/>
    <property type="molecule type" value="Genomic_DNA"/>
</dbReference>
<dbReference type="InterPro" id="IPR013196">
    <property type="entry name" value="HTH_11"/>
</dbReference>
<dbReference type="PROSITE" id="PS52050">
    <property type="entry name" value="WYL"/>
    <property type="match status" value="1"/>
</dbReference>
<name>A0A6N7RR32_9ACTN</name>
<accession>A0A6N7RR32</accession>
<dbReference type="PANTHER" id="PTHR34580">
    <property type="match status" value="1"/>
</dbReference>
<dbReference type="PROSITE" id="PS51000">
    <property type="entry name" value="HTH_DEOR_2"/>
    <property type="match status" value="1"/>
</dbReference>
<feature type="region of interest" description="Disordered" evidence="3">
    <location>
        <begin position="39"/>
        <end position="59"/>
    </location>
</feature>
<protein>
    <submittedName>
        <fullName evidence="5">WYL domain-containing protein</fullName>
    </submittedName>
</protein>
<dbReference type="InterPro" id="IPR036390">
    <property type="entry name" value="WH_DNA-bd_sf"/>
</dbReference>
<evidence type="ECO:0000256" key="2">
    <source>
        <dbReference type="ARBA" id="ARBA00023163"/>
    </source>
</evidence>
<keyword evidence="6" id="KW-1185">Reference proteome</keyword>
<dbReference type="SUPFAM" id="SSF46785">
    <property type="entry name" value="Winged helix' DNA-binding domain"/>
    <property type="match status" value="1"/>
</dbReference>
<dbReference type="Gene3D" id="1.10.10.10">
    <property type="entry name" value="Winged helix-like DNA-binding domain superfamily/Winged helix DNA-binding domain"/>
    <property type="match status" value="1"/>
</dbReference>
<proteinExistence type="predicted"/>
<dbReference type="PANTHER" id="PTHR34580:SF1">
    <property type="entry name" value="PROTEIN PAFC"/>
    <property type="match status" value="1"/>
</dbReference>
<organism evidence="5 6">
    <name type="scientific">Eggerthella guodeyinii</name>
    <dbReference type="NCBI Taxonomy" id="2690837"/>
    <lineage>
        <taxon>Bacteria</taxon>
        <taxon>Bacillati</taxon>
        <taxon>Actinomycetota</taxon>
        <taxon>Coriobacteriia</taxon>
        <taxon>Eggerthellales</taxon>
        <taxon>Eggerthellaceae</taxon>
        <taxon>Eggerthella</taxon>
    </lineage>
</organism>
<reference evidence="6" key="1">
    <citation type="submission" date="2019-08" db="EMBL/GenBank/DDBJ databases">
        <title>Arthrobacter sp. nov., isolated from plateau pika and Tibetan wild ass.</title>
        <authorList>
            <person name="Ge Y."/>
        </authorList>
    </citation>
    <scope>NUCLEOTIDE SEQUENCE [LARGE SCALE GENOMIC DNA]</scope>
    <source>
        <strain evidence="6">HF-4214</strain>
    </source>
</reference>
<evidence type="ECO:0000259" key="4">
    <source>
        <dbReference type="PROSITE" id="PS51000"/>
    </source>
</evidence>
<dbReference type="InterPro" id="IPR026881">
    <property type="entry name" value="WYL_dom"/>
</dbReference>